<dbReference type="SUPFAM" id="SSF48452">
    <property type="entry name" value="TPR-like"/>
    <property type="match status" value="1"/>
</dbReference>
<protein>
    <submittedName>
        <fullName evidence="2">CHAT domain-containing protein</fullName>
    </submittedName>
</protein>
<sequence>MTADAEDLAARGVALANAGRYTMAQKVLKDAWETAAAAGDDDLTARIEGTTAYVIARTGGVEAGLDLCRRARERAGVGETTRAILAGQMGALELERGALASAVDWLTQGIEGLAGADGQAVRSANVRMNRSIALMQQGALDAAVADLQWAEAVFRSEGRHVEASLTVHNRGYVAMLAGDLVEALRVMGSVREPIDDTSDVWAGINELDHAEVLREAGLVTEAERSLEAVARTFGRARAPGERARAEYQLARSLLNHDPARAAEVAAASARRYRRLGSDAWAARAEGLHLRARLARGRIDRSGARPTAGRRPPRTLVDEVVRRLRRIGFDHDATALRLAQVLGDVRRDGSSPSRAPRVGPEAPLEVQVLAHEVAAERARAAGREHQARRRAAAGIDLLERSLQRGASLEQQGPIGMQGLGLIGIGLTSAVTSRDPAVVFEWSERSRHLNAQVVPLRPPRDPEVAAHLAEIRRLRLADPGSDAAADARAASLLDRARAQLWAGAASDDTHARVGLDHARERLADGDALFCYVFDGKRLVALVVTATSVRLVDLDWARVSALLDGLRADLDVSASVRNAPMARIVQESLSERLADLSRALVEPLAASVPGVGRIVVTVPGVLAGLPWAMLPALRGVPLTIASSVSRWVADTSVPRAHPLRAAFAAGPYVARAGEEVTRGAAAWKRPITLRGDTATVAAVTDAASRSDVLHVAAHGRHAADNPLFSGIELADGTLFGYDVDLIPDVPTTVILSACEVGRSSVRWGEEAVGMTRVWLHAGARCVMAAPVVVADDAACELLSAVHAGLAAGDAPANALARAQESTGIVAPFHAHGDGF</sequence>
<feature type="domain" description="CHAT" evidence="1">
    <location>
        <begin position="590"/>
        <end position="817"/>
    </location>
</feature>
<evidence type="ECO:0000313" key="2">
    <source>
        <dbReference type="EMBL" id="MFD0779740.1"/>
    </source>
</evidence>
<organism evidence="2 3">
    <name type="scientific">Microbacterium koreense</name>
    <dbReference type="NCBI Taxonomy" id="323761"/>
    <lineage>
        <taxon>Bacteria</taxon>
        <taxon>Bacillati</taxon>
        <taxon>Actinomycetota</taxon>
        <taxon>Actinomycetes</taxon>
        <taxon>Micrococcales</taxon>
        <taxon>Microbacteriaceae</taxon>
        <taxon>Microbacterium</taxon>
    </lineage>
</organism>
<evidence type="ECO:0000313" key="3">
    <source>
        <dbReference type="Proteomes" id="UP001597042"/>
    </source>
</evidence>
<dbReference type="Gene3D" id="1.25.40.10">
    <property type="entry name" value="Tetratricopeptide repeat domain"/>
    <property type="match status" value="1"/>
</dbReference>
<evidence type="ECO:0000259" key="1">
    <source>
        <dbReference type="Pfam" id="PF12770"/>
    </source>
</evidence>
<dbReference type="EMBL" id="JBHTIM010000001">
    <property type="protein sequence ID" value="MFD0779740.1"/>
    <property type="molecule type" value="Genomic_DNA"/>
</dbReference>
<comment type="caution">
    <text evidence="2">The sequence shown here is derived from an EMBL/GenBank/DDBJ whole genome shotgun (WGS) entry which is preliminary data.</text>
</comment>
<keyword evidence="3" id="KW-1185">Reference proteome</keyword>
<proteinExistence type="predicted"/>
<gene>
    <name evidence="2" type="ORF">ACFQZV_00320</name>
</gene>
<dbReference type="RefSeq" id="WP_378753625.1">
    <property type="nucleotide sequence ID" value="NZ_JBHSSV010000018.1"/>
</dbReference>
<reference evidence="3" key="1">
    <citation type="journal article" date="2019" name="Int. J. Syst. Evol. Microbiol.">
        <title>The Global Catalogue of Microorganisms (GCM) 10K type strain sequencing project: providing services to taxonomists for standard genome sequencing and annotation.</title>
        <authorList>
            <consortium name="The Broad Institute Genomics Platform"/>
            <consortium name="The Broad Institute Genome Sequencing Center for Infectious Disease"/>
            <person name="Wu L."/>
            <person name="Ma J."/>
        </authorList>
    </citation>
    <scope>NUCLEOTIDE SEQUENCE [LARGE SCALE GENOMIC DNA]</scope>
    <source>
        <strain evidence="3">CCUG 50754</strain>
    </source>
</reference>
<name>A0ABW2ZMC1_9MICO</name>
<dbReference type="InterPro" id="IPR011990">
    <property type="entry name" value="TPR-like_helical_dom_sf"/>
</dbReference>
<dbReference type="Proteomes" id="UP001597042">
    <property type="component" value="Unassembled WGS sequence"/>
</dbReference>
<accession>A0ABW2ZMC1</accession>
<dbReference type="InterPro" id="IPR024983">
    <property type="entry name" value="CHAT_dom"/>
</dbReference>
<dbReference type="Pfam" id="PF12770">
    <property type="entry name" value="CHAT"/>
    <property type="match status" value="1"/>
</dbReference>